<accession>A0ABY6N5Y9</accession>
<keyword evidence="5" id="KW-0234">DNA repair</keyword>
<dbReference type="PANTHER" id="PTHR33516">
    <property type="entry name" value="LEXA REPRESSOR"/>
    <property type="match status" value="1"/>
</dbReference>
<keyword evidence="6" id="KW-0742">SOS response</keyword>
<dbReference type="Gene3D" id="2.10.109.10">
    <property type="entry name" value="Umud Fragment, subunit A"/>
    <property type="match status" value="1"/>
</dbReference>
<evidence type="ECO:0000313" key="10">
    <source>
        <dbReference type="Proteomes" id="UP001163739"/>
    </source>
</evidence>
<dbReference type="PANTHER" id="PTHR33516:SF2">
    <property type="entry name" value="LEXA REPRESSOR-RELATED"/>
    <property type="match status" value="1"/>
</dbReference>
<organism evidence="9 10">
    <name type="scientific">Alkalimarinus alittae</name>
    <dbReference type="NCBI Taxonomy" id="2961619"/>
    <lineage>
        <taxon>Bacteria</taxon>
        <taxon>Pseudomonadati</taxon>
        <taxon>Pseudomonadota</taxon>
        <taxon>Gammaproteobacteria</taxon>
        <taxon>Alteromonadales</taxon>
        <taxon>Alteromonadaceae</taxon>
        <taxon>Alkalimarinus</taxon>
    </lineage>
</organism>
<dbReference type="RefSeq" id="WP_265049015.1">
    <property type="nucleotide sequence ID" value="NZ_CP100390.1"/>
</dbReference>
<dbReference type="EC" id="2.7.7.7" evidence="9"/>
<dbReference type="PRINTS" id="PR00726">
    <property type="entry name" value="LEXASERPTASE"/>
</dbReference>
<dbReference type="SUPFAM" id="SSF51306">
    <property type="entry name" value="LexA/Signal peptidase"/>
    <property type="match status" value="1"/>
</dbReference>
<evidence type="ECO:0000256" key="7">
    <source>
        <dbReference type="RuleBase" id="RU003991"/>
    </source>
</evidence>
<dbReference type="InterPro" id="IPR050077">
    <property type="entry name" value="LexA_repressor"/>
</dbReference>
<dbReference type="CDD" id="cd06529">
    <property type="entry name" value="S24_LexA-like"/>
    <property type="match status" value="1"/>
</dbReference>
<dbReference type="InterPro" id="IPR039418">
    <property type="entry name" value="LexA-like"/>
</dbReference>
<dbReference type="InterPro" id="IPR006197">
    <property type="entry name" value="Peptidase_S24_LexA"/>
</dbReference>
<reference evidence="9" key="1">
    <citation type="submission" date="2022-06" db="EMBL/GenBank/DDBJ databases">
        <title>Alkalimarinus sp. nov., isolated from gut of a Alitta virens.</title>
        <authorList>
            <person name="Yang A.I."/>
            <person name="Shin N.-R."/>
        </authorList>
    </citation>
    <scope>NUCLEOTIDE SEQUENCE</scope>
    <source>
        <strain evidence="9">A2M4</strain>
    </source>
</reference>
<keyword evidence="10" id="KW-1185">Reference proteome</keyword>
<proteinExistence type="inferred from homology"/>
<dbReference type="Pfam" id="PF00717">
    <property type="entry name" value="Peptidase_S24"/>
    <property type="match status" value="1"/>
</dbReference>
<gene>
    <name evidence="9" type="primary">umuD</name>
    <name evidence="9" type="ORF">NKI27_07305</name>
</gene>
<keyword evidence="2" id="KW-0227">DNA damage</keyword>
<dbReference type="EMBL" id="CP100390">
    <property type="protein sequence ID" value="UZE97541.1"/>
    <property type="molecule type" value="Genomic_DNA"/>
</dbReference>
<evidence type="ECO:0000256" key="3">
    <source>
        <dbReference type="ARBA" id="ARBA00022801"/>
    </source>
</evidence>
<keyword evidence="9" id="KW-0548">Nucleotidyltransferase</keyword>
<evidence type="ECO:0000256" key="5">
    <source>
        <dbReference type="ARBA" id="ARBA00023204"/>
    </source>
</evidence>
<protein>
    <submittedName>
        <fullName evidence="9">Translesion error-prone DNA polymerase V autoproteolytic subunit</fullName>
        <ecNumber evidence="9">2.7.7.7</ecNumber>
    </submittedName>
</protein>
<evidence type="ECO:0000313" key="9">
    <source>
        <dbReference type="EMBL" id="UZE97541.1"/>
    </source>
</evidence>
<feature type="domain" description="Peptidase S24/S26A/S26B/S26C" evidence="8">
    <location>
        <begin position="25"/>
        <end position="135"/>
    </location>
</feature>
<dbReference type="InterPro" id="IPR015927">
    <property type="entry name" value="Peptidase_S24_S26A/B/C"/>
</dbReference>
<dbReference type="GO" id="GO:0003887">
    <property type="term" value="F:DNA-directed DNA polymerase activity"/>
    <property type="evidence" value="ECO:0007669"/>
    <property type="project" value="UniProtKB-EC"/>
</dbReference>
<keyword evidence="4 7" id="KW-0068">Autocatalytic cleavage</keyword>
<comment type="similarity">
    <text evidence="1 7">Belongs to the peptidase S24 family.</text>
</comment>
<evidence type="ECO:0000256" key="2">
    <source>
        <dbReference type="ARBA" id="ARBA00022763"/>
    </source>
</evidence>
<name>A0ABY6N5Y9_9ALTE</name>
<evidence type="ECO:0000256" key="4">
    <source>
        <dbReference type="ARBA" id="ARBA00022813"/>
    </source>
</evidence>
<keyword evidence="3 7" id="KW-0378">Hydrolase</keyword>
<dbReference type="Proteomes" id="UP001163739">
    <property type="component" value="Chromosome"/>
</dbReference>
<dbReference type="NCBIfam" id="NF007621">
    <property type="entry name" value="PRK10276.1"/>
    <property type="match status" value="1"/>
</dbReference>
<sequence>MNVTPLCILHSTFKSTNEVLSVLSRRLACGFPSPADDYSESIPSLNELLIKHPAATILAKAEGDSMIERGILDGSLLIIDRSIRPEDDSTIVASIAGELTVKVLDLKNKILRPANPKHPPIPLPEDIDVMCEGVVTYCISPQKNFAFSC</sequence>
<evidence type="ECO:0000256" key="6">
    <source>
        <dbReference type="ARBA" id="ARBA00023236"/>
    </source>
</evidence>
<evidence type="ECO:0000256" key="1">
    <source>
        <dbReference type="ARBA" id="ARBA00007484"/>
    </source>
</evidence>
<keyword evidence="9" id="KW-0808">Transferase</keyword>
<evidence type="ECO:0000259" key="8">
    <source>
        <dbReference type="Pfam" id="PF00717"/>
    </source>
</evidence>
<dbReference type="InterPro" id="IPR036286">
    <property type="entry name" value="LexA/Signal_pep-like_sf"/>
</dbReference>